<protein>
    <submittedName>
        <fullName evidence="1">Uncharacterized protein</fullName>
    </submittedName>
</protein>
<dbReference type="Proteomes" id="UP000295416">
    <property type="component" value="Unassembled WGS sequence"/>
</dbReference>
<keyword evidence="2" id="KW-1185">Reference proteome</keyword>
<dbReference type="EMBL" id="SLXK01000018">
    <property type="protein sequence ID" value="TCP27086.1"/>
    <property type="molecule type" value="Genomic_DNA"/>
</dbReference>
<accession>A0A4V2SMF5</accession>
<comment type="caution">
    <text evidence="1">The sequence shown here is derived from an EMBL/GenBank/DDBJ whole genome shotgun (WGS) entry which is preliminary data.</text>
</comment>
<evidence type="ECO:0000313" key="2">
    <source>
        <dbReference type="Proteomes" id="UP000295416"/>
    </source>
</evidence>
<gene>
    <name evidence="1" type="ORF">EV207_11864</name>
</gene>
<reference evidence="1 2" key="1">
    <citation type="submission" date="2019-03" db="EMBL/GenBank/DDBJ databases">
        <title>Genomic Encyclopedia of Type Strains, Phase IV (KMG-IV): sequencing the most valuable type-strain genomes for metagenomic binning, comparative biology and taxonomic classification.</title>
        <authorList>
            <person name="Goeker M."/>
        </authorList>
    </citation>
    <scope>NUCLEOTIDE SEQUENCE [LARGE SCALE GENOMIC DNA]</scope>
    <source>
        <strain evidence="1 2">DSM 19377</strain>
    </source>
</reference>
<organism evidence="1 2">
    <name type="scientific">Scopulibacillus darangshiensis</name>
    <dbReference type="NCBI Taxonomy" id="442528"/>
    <lineage>
        <taxon>Bacteria</taxon>
        <taxon>Bacillati</taxon>
        <taxon>Bacillota</taxon>
        <taxon>Bacilli</taxon>
        <taxon>Bacillales</taxon>
        <taxon>Sporolactobacillaceae</taxon>
        <taxon>Scopulibacillus</taxon>
    </lineage>
</organism>
<evidence type="ECO:0000313" key="1">
    <source>
        <dbReference type="EMBL" id="TCP27086.1"/>
    </source>
</evidence>
<proteinExistence type="predicted"/>
<dbReference type="AlphaFoldDB" id="A0A4V2SMF5"/>
<name>A0A4V2SMF5_9BACL</name>
<sequence length="97" mass="10406">MSALHNFSPKQYGSVNSTIGFVREFGMTVGITIFGTIQSHDFANKLKDAFAGMGGVPQGLSENPRAMLSQEARAHIPGPILSKLTDALSTSITEVFY</sequence>